<dbReference type="AlphaFoldDB" id="A0A1Y5T7T9"/>
<dbReference type="SUPFAM" id="SSF102400">
    <property type="entry name" value="DNA polymerase III chi subunit"/>
    <property type="match status" value="1"/>
</dbReference>
<dbReference type="GO" id="GO:0032298">
    <property type="term" value="P:positive regulation of DNA-templated DNA replication initiation"/>
    <property type="evidence" value="ECO:0007669"/>
    <property type="project" value="TreeGrafter"/>
</dbReference>
<dbReference type="InterPro" id="IPR036768">
    <property type="entry name" value="PolIII_chi_sf"/>
</dbReference>
<dbReference type="GO" id="GO:0006260">
    <property type="term" value="P:DNA replication"/>
    <property type="evidence" value="ECO:0007669"/>
    <property type="project" value="InterPro"/>
</dbReference>
<reference evidence="1 2" key="1">
    <citation type="submission" date="2017-03" db="EMBL/GenBank/DDBJ databases">
        <authorList>
            <person name="Afonso C.L."/>
            <person name="Miller P.J."/>
            <person name="Scott M.A."/>
            <person name="Spackman E."/>
            <person name="Goraichik I."/>
            <person name="Dimitrov K.M."/>
            <person name="Suarez D.L."/>
            <person name="Swayne D.E."/>
        </authorList>
    </citation>
    <scope>NUCLEOTIDE SEQUENCE [LARGE SCALE GENOMIC DNA]</scope>
    <source>
        <strain evidence="1 2">CECT 7066</strain>
    </source>
</reference>
<accession>A0A1Y5T7T9</accession>
<dbReference type="PANTHER" id="PTHR38767">
    <property type="entry name" value="DNA POLYMERASE III SUBUNIT CHI"/>
    <property type="match status" value="1"/>
</dbReference>
<dbReference type="RefSeq" id="WP_085854808.1">
    <property type="nucleotide sequence ID" value="NZ_FOPF01000008.1"/>
</dbReference>
<keyword evidence="2" id="KW-1185">Reference proteome</keyword>
<dbReference type="STRING" id="315423.SAMN04488020_10895"/>
<dbReference type="GO" id="GO:0003887">
    <property type="term" value="F:DNA-directed DNA polymerase activity"/>
    <property type="evidence" value="ECO:0007669"/>
    <property type="project" value="InterPro"/>
</dbReference>
<name>A0A1Y5T7T9_9RHOB</name>
<sequence>MGAAYFYHLTRRPLEEVLPQLLERSLKQGWRVLVRGRNARRIEALDLHLWSYAEDSFLPHGLAGGAHDAAQPVLLTADPLPADGRPCVMSVEGADVTADEVVAAERVCVIFDGNDPSALDRARTQWRTLTGAGANAQYWSEESGQWEKKAES</sequence>
<proteinExistence type="predicted"/>
<gene>
    <name evidence="1" type="ORF">PAM7066_02803</name>
</gene>
<dbReference type="Proteomes" id="UP000193870">
    <property type="component" value="Unassembled WGS sequence"/>
</dbReference>
<dbReference type="GO" id="GO:0003677">
    <property type="term" value="F:DNA binding"/>
    <property type="evidence" value="ECO:0007669"/>
    <property type="project" value="InterPro"/>
</dbReference>
<dbReference type="Gene3D" id="3.40.50.10110">
    <property type="entry name" value="DNA polymerase III subunit chi"/>
    <property type="match status" value="1"/>
</dbReference>
<dbReference type="PANTHER" id="PTHR38767:SF1">
    <property type="entry name" value="DNA POLYMERASE III SUBUNIT CHI"/>
    <property type="match status" value="1"/>
</dbReference>
<dbReference type="InterPro" id="IPR007459">
    <property type="entry name" value="DNA_pol3_chi"/>
</dbReference>
<organism evidence="1 2">
    <name type="scientific">Palleronia marisminoris</name>
    <dbReference type="NCBI Taxonomy" id="315423"/>
    <lineage>
        <taxon>Bacteria</taxon>
        <taxon>Pseudomonadati</taxon>
        <taxon>Pseudomonadota</taxon>
        <taxon>Alphaproteobacteria</taxon>
        <taxon>Rhodobacterales</taxon>
        <taxon>Roseobacteraceae</taxon>
        <taxon>Palleronia</taxon>
    </lineage>
</organism>
<dbReference type="EMBL" id="FWFV01000008">
    <property type="protein sequence ID" value="SLN57827.1"/>
    <property type="molecule type" value="Genomic_DNA"/>
</dbReference>
<dbReference type="Pfam" id="PF04364">
    <property type="entry name" value="DNA_pol3_chi"/>
    <property type="match status" value="1"/>
</dbReference>
<evidence type="ECO:0000313" key="1">
    <source>
        <dbReference type="EMBL" id="SLN57827.1"/>
    </source>
</evidence>
<dbReference type="OrthoDB" id="9795973at2"/>
<dbReference type="NCBIfam" id="NF004347">
    <property type="entry name" value="PRK05728.1-4"/>
    <property type="match status" value="1"/>
</dbReference>
<protein>
    <submittedName>
        <fullName evidence="1">DNA polymerase III subunit chi</fullName>
    </submittedName>
</protein>
<evidence type="ECO:0000313" key="2">
    <source>
        <dbReference type="Proteomes" id="UP000193870"/>
    </source>
</evidence>